<accession>A0ACB9PWJ3</accession>
<organism evidence="1 2">
    <name type="scientific">Bauhinia variegata</name>
    <name type="common">Purple orchid tree</name>
    <name type="synonym">Phanera variegata</name>
    <dbReference type="NCBI Taxonomy" id="167791"/>
    <lineage>
        <taxon>Eukaryota</taxon>
        <taxon>Viridiplantae</taxon>
        <taxon>Streptophyta</taxon>
        <taxon>Embryophyta</taxon>
        <taxon>Tracheophyta</taxon>
        <taxon>Spermatophyta</taxon>
        <taxon>Magnoliopsida</taxon>
        <taxon>eudicotyledons</taxon>
        <taxon>Gunneridae</taxon>
        <taxon>Pentapetalae</taxon>
        <taxon>rosids</taxon>
        <taxon>fabids</taxon>
        <taxon>Fabales</taxon>
        <taxon>Fabaceae</taxon>
        <taxon>Cercidoideae</taxon>
        <taxon>Cercideae</taxon>
        <taxon>Bauhiniinae</taxon>
        <taxon>Bauhinia</taxon>
    </lineage>
</organism>
<protein>
    <submittedName>
        <fullName evidence="1">Uncharacterized protein</fullName>
    </submittedName>
</protein>
<comment type="caution">
    <text evidence="1">The sequence shown here is derived from an EMBL/GenBank/DDBJ whole genome shotgun (WGS) entry which is preliminary data.</text>
</comment>
<reference evidence="1 2" key="1">
    <citation type="journal article" date="2022" name="DNA Res.">
        <title>Chromosomal-level genome assembly of the orchid tree Bauhinia variegata (Leguminosae; Cercidoideae) supports the allotetraploid origin hypothesis of Bauhinia.</title>
        <authorList>
            <person name="Zhong Y."/>
            <person name="Chen Y."/>
            <person name="Zheng D."/>
            <person name="Pang J."/>
            <person name="Liu Y."/>
            <person name="Luo S."/>
            <person name="Meng S."/>
            <person name="Qian L."/>
            <person name="Wei D."/>
            <person name="Dai S."/>
            <person name="Zhou R."/>
        </authorList>
    </citation>
    <scope>NUCLEOTIDE SEQUENCE [LARGE SCALE GENOMIC DNA]</scope>
    <source>
        <strain evidence="1">BV-YZ2020</strain>
    </source>
</reference>
<name>A0ACB9PWJ3_BAUVA</name>
<evidence type="ECO:0000313" key="1">
    <source>
        <dbReference type="EMBL" id="KAI4353097.1"/>
    </source>
</evidence>
<dbReference type="Proteomes" id="UP000828941">
    <property type="component" value="Chromosome 2"/>
</dbReference>
<dbReference type="EMBL" id="CM039427">
    <property type="protein sequence ID" value="KAI4353097.1"/>
    <property type="molecule type" value="Genomic_DNA"/>
</dbReference>
<proteinExistence type="predicted"/>
<gene>
    <name evidence="1" type="ORF">L6164_002071</name>
</gene>
<sequence length="108" mass="12186">MVYQALGIPVDRLVTQSAALVAIQENIAKLETLEATITLFKSLENSNAFSSYSQDHYVDIVDIVISNLTRVIKEIYKKGGKKFGGFRDSYTSLRDSETHTNFYDLETE</sequence>
<keyword evidence="2" id="KW-1185">Reference proteome</keyword>
<evidence type="ECO:0000313" key="2">
    <source>
        <dbReference type="Proteomes" id="UP000828941"/>
    </source>
</evidence>